<reference evidence="2 3" key="1">
    <citation type="submission" date="2024-01" db="EMBL/GenBank/DDBJ databases">
        <title>Genome assemblies of Stephania.</title>
        <authorList>
            <person name="Yang L."/>
        </authorList>
    </citation>
    <scope>NUCLEOTIDE SEQUENCE [LARGE SCALE GENOMIC DNA]</scope>
    <source>
        <strain evidence="2">YNDBR</strain>
        <tissue evidence="2">Leaf</tissue>
    </source>
</reference>
<proteinExistence type="inferred from homology"/>
<comment type="similarity">
    <text evidence="1">Belongs to the REF/SRPP family.</text>
</comment>
<dbReference type="PANTHER" id="PTHR33732:SF3">
    <property type="entry name" value="OS07G0671800 PROTEIN"/>
    <property type="match status" value="1"/>
</dbReference>
<dbReference type="PANTHER" id="PTHR33732">
    <property type="entry name" value="REF/SRPP-LIKE PROTEIN OS05G0151300/LOC_OS05G05940"/>
    <property type="match status" value="1"/>
</dbReference>
<gene>
    <name evidence="2" type="ORF">Syun_028819</name>
</gene>
<accession>A0AAP0E490</accession>
<evidence type="ECO:0008006" key="4">
    <source>
        <dbReference type="Google" id="ProtNLM"/>
    </source>
</evidence>
<dbReference type="AlphaFoldDB" id="A0AAP0E490"/>
<comment type="caution">
    <text evidence="2">The sequence shown here is derived from an EMBL/GenBank/DDBJ whole genome shotgun (WGS) entry which is preliminary data.</text>
</comment>
<evidence type="ECO:0000256" key="1">
    <source>
        <dbReference type="ARBA" id="ARBA00009737"/>
    </source>
</evidence>
<evidence type="ECO:0000313" key="3">
    <source>
        <dbReference type="Proteomes" id="UP001420932"/>
    </source>
</evidence>
<protein>
    <recommendedName>
        <fullName evidence="4">Stress-related protein</fullName>
    </recommendedName>
</protein>
<dbReference type="EMBL" id="JBBNAF010000013">
    <property type="protein sequence ID" value="KAK9086425.1"/>
    <property type="molecule type" value="Genomic_DNA"/>
</dbReference>
<sequence>MASTDPKPQPQPQQDEEREHKLKYLEFVQAAALHVVVYLSSVYCYAKNNFGPLKPGVQSVEKTVKTVIGPVYHKIHDVPFELLRFVDRKVDSSVCGVERHVPSIVKEASAQAREVASEVKRVGVVGATSKLAKTVYTKYEPAAHQLYAKYEPVAEQYAATAWRRLNGLPLFPRVAQLVVPTAAYCTQRYNQVVIHHAEKGRVVFSYLPLVPIEKIAKVFSHDHDDHDHGHCDGGVKESCEKTVVVQ</sequence>
<dbReference type="Proteomes" id="UP001420932">
    <property type="component" value="Unassembled WGS sequence"/>
</dbReference>
<evidence type="ECO:0000313" key="2">
    <source>
        <dbReference type="EMBL" id="KAK9086425.1"/>
    </source>
</evidence>
<name>A0AAP0E490_9MAGN</name>
<dbReference type="Pfam" id="PF05755">
    <property type="entry name" value="REF"/>
    <property type="match status" value="1"/>
</dbReference>
<organism evidence="2 3">
    <name type="scientific">Stephania yunnanensis</name>
    <dbReference type="NCBI Taxonomy" id="152371"/>
    <lineage>
        <taxon>Eukaryota</taxon>
        <taxon>Viridiplantae</taxon>
        <taxon>Streptophyta</taxon>
        <taxon>Embryophyta</taxon>
        <taxon>Tracheophyta</taxon>
        <taxon>Spermatophyta</taxon>
        <taxon>Magnoliopsida</taxon>
        <taxon>Ranunculales</taxon>
        <taxon>Menispermaceae</taxon>
        <taxon>Menispermoideae</taxon>
        <taxon>Cissampelideae</taxon>
        <taxon>Stephania</taxon>
    </lineage>
</organism>
<dbReference type="InterPro" id="IPR008802">
    <property type="entry name" value="REF"/>
</dbReference>
<keyword evidence="3" id="KW-1185">Reference proteome</keyword>